<dbReference type="InterPro" id="IPR002885">
    <property type="entry name" value="PPR_rpt"/>
</dbReference>
<dbReference type="FunFam" id="1.25.40.10:FF:000073">
    <property type="entry name" value="Pentatricopeptide repeat-containing protein chloroplastic"/>
    <property type="match status" value="2"/>
</dbReference>
<dbReference type="InterPro" id="IPR046960">
    <property type="entry name" value="PPR_At4g14850-like_plant"/>
</dbReference>
<name>A0AAD4XSL3_9MAGN</name>
<reference evidence="3" key="1">
    <citation type="submission" date="2022-04" db="EMBL/GenBank/DDBJ databases">
        <title>A functionally conserved STORR gene fusion in Papaver species that diverged 16.8 million years ago.</title>
        <authorList>
            <person name="Catania T."/>
        </authorList>
    </citation>
    <scope>NUCLEOTIDE SEQUENCE</scope>
    <source>
        <strain evidence="3">S-188037</strain>
    </source>
</reference>
<dbReference type="PROSITE" id="PS51375">
    <property type="entry name" value="PPR"/>
    <property type="match status" value="3"/>
</dbReference>
<dbReference type="GO" id="GO:0003729">
    <property type="term" value="F:mRNA binding"/>
    <property type="evidence" value="ECO:0007669"/>
    <property type="project" value="UniProtKB-ARBA"/>
</dbReference>
<dbReference type="EMBL" id="JAJJMB010002379">
    <property type="protein sequence ID" value="KAI3951726.1"/>
    <property type="molecule type" value="Genomic_DNA"/>
</dbReference>
<dbReference type="AlphaFoldDB" id="A0AAD4XSL3"/>
<keyword evidence="4" id="KW-1185">Reference proteome</keyword>
<organism evidence="3 4">
    <name type="scientific">Papaver atlanticum</name>
    <dbReference type="NCBI Taxonomy" id="357466"/>
    <lineage>
        <taxon>Eukaryota</taxon>
        <taxon>Viridiplantae</taxon>
        <taxon>Streptophyta</taxon>
        <taxon>Embryophyta</taxon>
        <taxon>Tracheophyta</taxon>
        <taxon>Spermatophyta</taxon>
        <taxon>Magnoliopsida</taxon>
        <taxon>Ranunculales</taxon>
        <taxon>Papaveraceae</taxon>
        <taxon>Papaveroideae</taxon>
        <taxon>Papaver</taxon>
    </lineage>
</organism>
<evidence type="ECO:0000256" key="2">
    <source>
        <dbReference type="PROSITE-ProRule" id="PRU00708"/>
    </source>
</evidence>
<evidence type="ECO:0000313" key="3">
    <source>
        <dbReference type="EMBL" id="KAI3951726.1"/>
    </source>
</evidence>
<feature type="repeat" description="PPR" evidence="2">
    <location>
        <begin position="372"/>
        <end position="406"/>
    </location>
</feature>
<sequence length="550" mass="61244">MALLNLQYINKLLNSSTLQTTNIKHVTQIHSQIITNNLTHLSYLFNHLINLYSKCGQLSQTLLLFSNTNISNNKNVITWTSLITQFSRTRKSNEALNLFNQMRQTGVHPNQFTFSAVLPACAETMSVKQIQCLVLKHGFDSDVFVGSGLIDMYGKCCEMGYAEKVFDEMPERNLVSWNSLIVGFSKNRFYEKAMTNFKEVLVSPDQVSFSSVLSACANSGSFCFGRQVHGVGIKHGLTESACVKNSLVDMYSKCGRFGEALKLFRTIADKDVVTWNVMVMGLLQNNCFEEACNCFWVMRSEGVSPDEASLSTALHASASLGALDQGALIHNQIIKSGFISNSCVASALITMYAKCGGLVDARRVFDEIDDRSVVCWTAMIAACQLHGFGDQVIDLFEEMLVKGIKPDRITLVCVLSACGHTGRVEEGIKYYDSMKWLYGIEPGSEHYACIVDMLSRAGRLDEAKMFVESMPLEPDPSVWGALLGGCRKHGNLEIGREVAERLFKMEPRNSGNYMLLSDIYARYGMFEKAKEVRKMMGLNGVKKEPGYSWG</sequence>
<dbReference type="Pfam" id="PF13041">
    <property type="entry name" value="PPR_2"/>
    <property type="match status" value="3"/>
</dbReference>
<evidence type="ECO:0008006" key="5">
    <source>
        <dbReference type="Google" id="ProtNLM"/>
    </source>
</evidence>
<comment type="caution">
    <text evidence="3">The sequence shown here is derived from an EMBL/GenBank/DDBJ whole genome shotgun (WGS) entry which is preliminary data.</text>
</comment>
<gene>
    <name evidence="3" type="ORF">MKW98_013784</name>
</gene>
<feature type="repeat" description="PPR" evidence="2">
    <location>
        <begin position="271"/>
        <end position="305"/>
    </location>
</feature>
<evidence type="ECO:0000313" key="4">
    <source>
        <dbReference type="Proteomes" id="UP001202328"/>
    </source>
</evidence>
<dbReference type="Pfam" id="PF01535">
    <property type="entry name" value="PPR"/>
    <property type="match status" value="5"/>
</dbReference>
<dbReference type="Proteomes" id="UP001202328">
    <property type="component" value="Unassembled WGS sequence"/>
</dbReference>
<dbReference type="GO" id="GO:0009451">
    <property type="term" value="P:RNA modification"/>
    <property type="evidence" value="ECO:0007669"/>
    <property type="project" value="InterPro"/>
</dbReference>
<keyword evidence="1" id="KW-0677">Repeat</keyword>
<accession>A0AAD4XSL3</accession>
<dbReference type="PANTHER" id="PTHR47926:SF418">
    <property type="entry name" value="(WILD MALAYSIAN BANANA) HYPOTHETICAL PROTEIN"/>
    <property type="match status" value="1"/>
</dbReference>
<dbReference type="SUPFAM" id="SSF48452">
    <property type="entry name" value="TPR-like"/>
    <property type="match status" value="2"/>
</dbReference>
<dbReference type="NCBIfam" id="TIGR00756">
    <property type="entry name" value="PPR"/>
    <property type="match status" value="4"/>
</dbReference>
<dbReference type="PANTHER" id="PTHR47926">
    <property type="entry name" value="PENTATRICOPEPTIDE REPEAT-CONTAINING PROTEIN"/>
    <property type="match status" value="1"/>
</dbReference>
<protein>
    <recommendedName>
        <fullName evidence="5">Pentatricopeptide repeat-containing protein</fullName>
    </recommendedName>
</protein>
<evidence type="ECO:0000256" key="1">
    <source>
        <dbReference type="ARBA" id="ARBA00022737"/>
    </source>
</evidence>
<dbReference type="InterPro" id="IPR046848">
    <property type="entry name" value="E_motif"/>
</dbReference>
<dbReference type="InterPro" id="IPR011990">
    <property type="entry name" value="TPR-like_helical_dom_sf"/>
</dbReference>
<feature type="repeat" description="PPR" evidence="2">
    <location>
        <begin position="75"/>
        <end position="109"/>
    </location>
</feature>
<dbReference type="Gene3D" id="1.25.40.10">
    <property type="entry name" value="Tetratricopeptide repeat domain"/>
    <property type="match status" value="4"/>
</dbReference>
<dbReference type="Pfam" id="PF20431">
    <property type="entry name" value="E_motif"/>
    <property type="match status" value="1"/>
</dbReference>
<proteinExistence type="predicted"/>
<dbReference type="FunFam" id="1.25.40.10:FF:000090">
    <property type="entry name" value="Pentatricopeptide repeat-containing protein, chloroplastic"/>
    <property type="match status" value="1"/>
</dbReference>